<dbReference type="Proteomes" id="UP001549119">
    <property type="component" value="Unassembled WGS sequence"/>
</dbReference>
<comment type="caution">
    <text evidence="2">The sequence shown here is derived from an EMBL/GenBank/DDBJ whole genome shotgun (WGS) entry which is preliminary data.</text>
</comment>
<dbReference type="RefSeq" id="WP_354405139.1">
    <property type="nucleotide sequence ID" value="NZ_JBEPNV010000002.1"/>
</dbReference>
<evidence type="ECO:0008006" key="4">
    <source>
        <dbReference type="Google" id="ProtNLM"/>
    </source>
</evidence>
<protein>
    <recommendedName>
        <fullName evidence="4">TonB-dependent receptor</fullName>
    </recommendedName>
</protein>
<evidence type="ECO:0000256" key="1">
    <source>
        <dbReference type="SAM" id="MobiDB-lite"/>
    </source>
</evidence>
<reference evidence="2 3" key="1">
    <citation type="submission" date="2024-06" db="EMBL/GenBank/DDBJ databases">
        <title>Genomics of switchgrass bacterial isolates.</title>
        <authorList>
            <person name="Shade A."/>
        </authorList>
    </citation>
    <scope>NUCLEOTIDE SEQUENCE [LARGE SCALE GENOMIC DNA]</scope>
    <source>
        <strain evidence="2 3">PvP084</strain>
    </source>
</reference>
<dbReference type="SUPFAM" id="SSF56935">
    <property type="entry name" value="Porins"/>
    <property type="match status" value="1"/>
</dbReference>
<name>A0ABV2NSC2_9HYPH</name>
<keyword evidence="3" id="KW-1185">Reference proteome</keyword>
<organism evidence="2 3">
    <name type="scientific">Methylobacterium radiotolerans</name>
    <dbReference type="NCBI Taxonomy" id="31998"/>
    <lineage>
        <taxon>Bacteria</taxon>
        <taxon>Pseudomonadati</taxon>
        <taxon>Pseudomonadota</taxon>
        <taxon>Alphaproteobacteria</taxon>
        <taxon>Hyphomicrobiales</taxon>
        <taxon>Methylobacteriaceae</taxon>
        <taxon>Methylobacterium</taxon>
    </lineage>
</organism>
<proteinExistence type="predicted"/>
<feature type="region of interest" description="Disordered" evidence="1">
    <location>
        <begin position="71"/>
        <end position="112"/>
    </location>
</feature>
<evidence type="ECO:0000313" key="2">
    <source>
        <dbReference type="EMBL" id="MET3869408.1"/>
    </source>
</evidence>
<gene>
    <name evidence="2" type="ORF">ABIC20_006786</name>
</gene>
<accession>A0ABV2NSC2</accession>
<dbReference type="EMBL" id="JBEPNW010000003">
    <property type="protein sequence ID" value="MET3869408.1"/>
    <property type="molecule type" value="Genomic_DNA"/>
</dbReference>
<sequence length="112" mass="12050">MPLNLYGGYDLPPGRVPGLTLTGRVTDTSAQYHDRAKSQKIPDGATRDVGLRCAPTFRDRALTLPANVVNVSGKPTGRRPAGTSWARARRRRSCCRPRSTSDAVDPSAARCG</sequence>
<evidence type="ECO:0000313" key="3">
    <source>
        <dbReference type="Proteomes" id="UP001549119"/>
    </source>
</evidence>